<keyword evidence="2" id="KW-1185">Reference proteome</keyword>
<organism evidence="1 2">
    <name type="scientific">Amycolatopsis camponoti</name>
    <dbReference type="NCBI Taxonomy" id="2606593"/>
    <lineage>
        <taxon>Bacteria</taxon>
        <taxon>Bacillati</taxon>
        <taxon>Actinomycetota</taxon>
        <taxon>Actinomycetes</taxon>
        <taxon>Pseudonocardiales</taxon>
        <taxon>Pseudonocardiaceae</taxon>
        <taxon>Amycolatopsis</taxon>
    </lineage>
</organism>
<evidence type="ECO:0000313" key="1">
    <source>
        <dbReference type="EMBL" id="VVJ22730.1"/>
    </source>
</evidence>
<dbReference type="Proteomes" id="UP000399805">
    <property type="component" value="Unassembled WGS sequence"/>
</dbReference>
<dbReference type="AlphaFoldDB" id="A0A6I8M4Y3"/>
<protein>
    <submittedName>
        <fullName evidence="1">Uncharacterized protein</fullName>
    </submittedName>
</protein>
<evidence type="ECO:0000313" key="2">
    <source>
        <dbReference type="Proteomes" id="UP000399805"/>
    </source>
</evidence>
<dbReference type="EMBL" id="CABVGP010000003">
    <property type="protein sequence ID" value="VVJ22730.1"/>
    <property type="molecule type" value="Genomic_DNA"/>
</dbReference>
<name>A0A6I8M4Y3_9PSEU</name>
<proteinExistence type="predicted"/>
<sequence length="202" mass="22031">MPEPHGGAAEKRYTIMIHFDVRADLGLDLQHRAAILTRIVRGSPSFTGALRWWLGFDLVRNSSEPDAEHELGERDALLLDAPPGTPALICKGYLVSPFRSVQLRLAKVTALVHISVPGLDLQQKAAPHDATVPLGKLLLDANRHAHYAYRLDGPPIDDQPGLRSRATLLRAGRPVALLTRCDRTPADLPGYVQAPIRIGLAS</sequence>
<gene>
    <name evidence="1" type="ORF">AA23TX_07647</name>
</gene>
<accession>A0A6I8M4Y3</accession>
<reference evidence="1 2" key="1">
    <citation type="submission" date="2019-09" db="EMBL/GenBank/DDBJ databases">
        <authorList>
            <person name="Leyn A S."/>
        </authorList>
    </citation>
    <scope>NUCLEOTIDE SEQUENCE [LARGE SCALE GENOMIC DNA]</scope>
    <source>
        <strain evidence="1">AA231_1</strain>
    </source>
</reference>